<evidence type="ECO:0000259" key="2">
    <source>
        <dbReference type="PROSITE" id="PS50991"/>
    </source>
</evidence>
<dbReference type="InterPro" id="IPR050073">
    <property type="entry name" value="2-IPM_HCS-like"/>
</dbReference>
<dbReference type="SUPFAM" id="SSF51569">
    <property type="entry name" value="Aldolase"/>
    <property type="match status" value="1"/>
</dbReference>
<accession>A0AB73LTF7</accession>
<dbReference type="EMBL" id="MTSU01000015">
    <property type="protein sequence ID" value="ONF91996.1"/>
    <property type="molecule type" value="Genomic_DNA"/>
</dbReference>
<dbReference type="Gene3D" id="3.20.20.70">
    <property type="entry name" value="Aldolase class I"/>
    <property type="match status" value="1"/>
</dbReference>
<dbReference type="PROSITE" id="PS50991">
    <property type="entry name" value="PYR_CT"/>
    <property type="match status" value="1"/>
</dbReference>
<proteinExistence type="predicted"/>
<reference evidence="3 4" key="1">
    <citation type="submission" date="2017-01" db="EMBL/GenBank/DDBJ databases">
        <title>Comparative genomic analysis of Brazilian Leptospira santarosai.</title>
        <authorList>
            <person name="Moreno L.Z."/>
            <person name="Miraglia F."/>
            <person name="Kremer F.S."/>
            <person name="Eslabao M.R."/>
            <person name="Lilenbaum W."/>
            <person name="Dellagostin O.A."/>
            <person name="Moreno A.M."/>
        </authorList>
    </citation>
    <scope>NUCLEOTIDE SEQUENCE [LARGE SCALE GENOMIC DNA]</scope>
    <source>
        <strain evidence="3 4">M52/8-19</strain>
    </source>
</reference>
<dbReference type="PANTHER" id="PTHR10277:SF9">
    <property type="entry name" value="2-ISOPROPYLMALATE SYNTHASE 1, CHLOROPLASTIC-RELATED"/>
    <property type="match status" value="1"/>
</dbReference>
<dbReference type="RefSeq" id="WP_004477963.1">
    <property type="nucleotide sequence ID" value="NZ_JASEXA010000104.1"/>
</dbReference>
<feature type="domain" description="Pyruvate carboxyltransferase" evidence="2">
    <location>
        <begin position="2"/>
        <end position="255"/>
    </location>
</feature>
<dbReference type="Proteomes" id="UP000189337">
    <property type="component" value="Unassembled WGS sequence"/>
</dbReference>
<protein>
    <submittedName>
        <fullName evidence="3">4-hydroxy-2-oxovalerate aldolase</fullName>
    </submittedName>
</protein>
<dbReference type="InterPro" id="IPR013785">
    <property type="entry name" value="Aldolase_TIM"/>
</dbReference>
<name>A0AB73LTF7_9LEPT</name>
<dbReference type="GO" id="GO:0009098">
    <property type="term" value="P:L-leucine biosynthetic process"/>
    <property type="evidence" value="ECO:0007669"/>
    <property type="project" value="TreeGrafter"/>
</dbReference>
<dbReference type="AlphaFoldDB" id="A0AB73LTF7"/>
<dbReference type="PANTHER" id="PTHR10277">
    <property type="entry name" value="HOMOCITRATE SYNTHASE-RELATED"/>
    <property type="match status" value="1"/>
</dbReference>
<dbReference type="InterPro" id="IPR000891">
    <property type="entry name" value="PYR_CT"/>
</dbReference>
<dbReference type="NCBIfam" id="NF006049">
    <property type="entry name" value="PRK08195.1"/>
    <property type="match status" value="1"/>
</dbReference>
<evidence type="ECO:0000256" key="1">
    <source>
        <dbReference type="ARBA" id="ARBA00023211"/>
    </source>
</evidence>
<gene>
    <name evidence="3" type="ORF">BWD14_14875</name>
</gene>
<organism evidence="3 4">
    <name type="scientific">Leptospira santarosai</name>
    <dbReference type="NCBI Taxonomy" id="28183"/>
    <lineage>
        <taxon>Bacteria</taxon>
        <taxon>Pseudomonadati</taxon>
        <taxon>Spirochaetota</taxon>
        <taxon>Spirochaetia</taxon>
        <taxon>Leptospirales</taxon>
        <taxon>Leptospiraceae</taxon>
        <taxon>Leptospira</taxon>
    </lineage>
</organism>
<sequence>MINIIENTLRDGSYVIDFQFNKDQTFNITKGLNQLGFTFIEVGHGLGLGAWNNVQLGQAKETDAIYIKSSVDAAPGAKIGVFFIPGIGTQDDIDLAINAGISFLRIGTNIDTFKKAKSYAEYAKKKGLFVTVNLMKSYAVKLYEFAKIAQVIDHWGVVDVTYLVDSAGCMLPDEVFEYIDQTKELVSNHLGFHGHNNLSMAIANSLKAIQAGATFIDTSIRGMGRSAGNAQTEVLIYFLQKLGISPIETEIYKFYDFANEQIVPLLSFPQGLTDEEIHIGISRFHTSYMNLANKVANSFGIDKKKLIKAVSDINCINPNEELFEEIAHKLQKDNMKKEKTHYRTNES</sequence>
<comment type="caution">
    <text evidence="3">The sequence shown here is derived from an EMBL/GenBank/DDBJ whole genome shotgun (WGS) entry which is preliminary data.</text>
</comment>
<evidence type="ECO:0000313" key="3">
    <source>
        <dbReference type="EMBL" id="ONF91996.1"/>
    </source>
</evidence>
<evidence type="ECO:0000313" key="4">
    <source>
        <dbReference type="Proteomes" id="UP000189337"/>
    </source>
</evidence>
<dbReference type="GO" id="GO:0003852">
    <property type="term" value="F:2-isopropylmalate synthase activity"/>
    <property type="evidence" value="ECO:0007669"/>
    <property type="project" value="TreeGrafter"/>
</dbReference>
<dbReference type="Pfam" id="PF00682">
    <property type="entry name" value="HMGL-like"/>
    <property type="match status" value="1"/>
</dbReference>
<keyword evidence="1" id="KW-0464">Manganese</keyword>